<organism evidence="3">
    <name type="scientific">marine metagenome</name>
    <dbReference type="NCBI Taxonomy" id="408172"/>
    <lineage>
        <taxon>unclassified sequences</taxon>
        <taxon>metagenomes</taxon>
        <taxon>ecological metagenomes</taxon>
    </lineage>
</organism>
<comment type="similarity">
    <text evidence="1">Belongs to the short-chain dehydrogenases/reductases (SDR) family.</text>
</comment>
<dbReference type="InterPro" id="IPR036291">
    <property type="entry name" value="NAD(P)-bd_dom_sf"/>
</dbReference>
<dbReference type="Pfam" id="PF00106">
    <property type="entry name" value="adh_short"/>
    <property type="match status" value="1"/>
</dbReference>
<dbReference type="Gene3D" id="3.40.50.720">
    <property type="entry name" value="NAD(P)-binding Rossmann-like Domain"/>
    <property type="match status" value="1"/>
</dbReference>
<reference evidence="3" key="1">
    <citation type="submission" date="2018-05" db="EMBL/GenBank/DDBJ databases">
        <authorList>
            <person name="Lanie J.A."/>
            <person name="Ng W.-L."/>
            <person name="Kazmierczak K.M."/>
            <person name="Andrzejewski T.M."/>
            <person name="Davidsen T.M."/>
            <person name="Wayne K.J."/>
            <person name="Tettelin H."/>
            <person name="Glass J.I."/>
            <person name="Rusch D."/>
            <person name="Podicherti R."/>
            <person name="Tsui H.-C.T."/>
            <person name="Winkler M.E."/>
        </authorList>
    </citation>
    <scope>NUCLEOTIDE SEQUENCE</scope>
</reference>
<sequence length="245" mass="26327">MSRQDSCAGRKVLITGSSSGIGRATAELLLKRGAVVIGIARDHSKFTPVFDHYDPVPLDLSNLNESSSTLDVLARRHPDLDAVISNAGSGHFGQIEQFSARQIRDDIALNLTSHLLVARSFLPVMKRRGHGDLIIMGSEAALRGTRKGSVYCAAKFGLRGAAQALADECGHRNVRVTLVNPGFVRTPFFNNLNIEPQDTPGSALAAEDVAARLVEILDTPLGTIFDEINIAPPSPALKHKERTSS</sequence>
<dbReference type="CDD" id="cd05233">
    <property type="entry name" value="SDR_c"/>
    <property type="match status" value="1"/>
</dbReference>
<evidence type="ECO:0000256" key="1">
    <source>
        <dbReference type="ARBA" id="ARBA00006484"/>
    </source>
</evidence>
<protein>
    <recommendedName>
        <fullName evidence="4">Short-chain dehydrogenase/reductase SDR</fullName>
    </recommendedName>
</protein>
<accession>A0A382F1E6</accession>
<dbReference type="SUPFAM" id="SSF51735">
    <property type="entry name" value="NAD(P)-binding Rossmann-fold domains"/>
    <property type="match status" value="1"/>
</dbReference>
<keyword evidence="2" id="KW-0560">Oxidoreductase</keyword>
<gene>
    <name evidence="3" type="ORF">METZ01_LOCUS209353</name>
</gene>
<dbReference type="GO" id="GO:0016491">
    <property type="term" value="F:oxidoreductase activity"/>
    <property type="evidence" value="ECO:0007669"/>
    <property type="project" value="UniProtKB-KW"/>
</dbReference>
<dbReference type="PANTHER" id="PTHR42901">
    <property type="entry name" value="ALCOHOL DEHYDROGENASE"/>
    <property type="match status" value="1"/>
</dbReference>
<dbReference type="PRINTS" id="PR00081">
    <property type="entry name" value="GDHRDH"/>
</dbReference>
<proteinExistence type="inferred from homology"/>
<name>A0A382F1E6_9ZZZZ</name>
<evidence type="ECO:0000313" key="3">
    <source>
        <dbReference type="EMBL" id="SVB56499.1"/>
    </source>
</evidence>
<dbReference type="PANTHER" id="PTHR42901:SF1">
    <property type="entry name" value="ALCOHOL DEHYDROGENASE"/>
    <property type="match status" value="1"/>
</dbReference>
<dbReference type="EMBL" id="UINC01047341">
    <property type="protein sequence ID" value="SVB56499.1"/>
    <property type="molecule type" value="Genomic_DNA"/>
</dbReference>
<dbReference type="AlphaFoldDB" id="A0A382F1E6"/>
<evidence type="ECO:0000256" key="2">
    <source>
        <dbReference type="ARBA" id="ARBA00023002"/>
    </source>
</evidence>
<dbReference type="InterPro" id="IPR002347">
    <property type="entry name" value="SDR_fam"/>
</dbReference>
<evidence type="ECO:0008006" key="4">
    <source>
        <dbReference type="Google" id="ProtNLM"/>
    </source>
</evidence>